<dbReference type="InterPro" id="IPR025161">
    <property type="entry name" value="IS402-like_dom"/>
</dbReference>
<sequence>MEAIVHVTCTGQAWPRLPSALGPFRACRHRFLRWCEDGTLERVCRTVLPEQDRGWQRILAAYTDS</sequence>
<gene>
    <name evidence="2" type="ORF">KYY02_32040</name>
</gene>
<keyword evidence="3" id="KW-1185">Reference proteome</keyword>
<accession>A0ABV4J862</accession>
<feature type="domain" description="Insertion element IS402-like" evidence="1">
    <location>
        <begin position="1"/>
        <end position="43"/>
    </location>
</feature>
<dbReference type="Proteomes" id="UP001567537">
    <property type="component" value="Unassembled WGS sequence"/>
</dbReference>
<protein>
    <submittedName>
        <fullName evidence="2">Transposase</fullName>
    </submittedName>
</protein>
<evidence type="ECO:0000259" key="1">
    <source>
        <dbReference type="Pfam" id="PF13340"/>
    </source>
</evidence>
<proteinExistence type="predicted"/>
<evidence type="ECO:0000313" key="3">
    <source>
        <dbReference type="Proteomes" id="UP001567537"/>
    </source>
</evidence>
<dbReference type="EMBL" id="JAHWZY010000069">
    <property type="protein sequence ID" value="MEZ3183126.1"/>
    <property type="molecule type" value="Genomic_DNA"/>
</dbReference>
<dbReference type="Pfam" id="PF13340">
    <property type="entry name" value="DUF4096"/>
    <property type="match status" value="1"/>
</dbReference>
<evidence type="ECO:0000313" key="2">
    <source>
        <dbReference type="EMBL" id="MEZ3183126.1"/>
    </source>
</evidence>
<comment type="caution">
    <text evidence="2">The sequence shown here is derived from an EMBL/GenBank/DDBJ whole genome shotgun (WGS) entry which is preliminary data.</text>
</comment>
<reference evidence="2 3" key="1">
    <citation type="journal article" date="2021" name="Res Sq">
        <title>Streptomyces Pimoensis sp. nov., Isolated From the Taklimakan Desert in Xinjiang, China.</title>
        <authorList>
            <person name="Zhang P."/>
            <person name="Luo X."/>
            <person name="Luo X."/>
            <person name="Liu Z."/>
            <person name="Xia Z."/>
            <person name="Wan C."/>
            <person name="zhang L."/>
        </authorList>
    </citation>
    <scope>NUCLEOTIDE SEQUENCE [LARGE SCALE GENOMIC DNA]</scope>
    <source>
        <strain evidence="2 3">TRM75549</strain>
    </source>
</reference>
<name>A0ABV4J862_9ACTN</name>
<organism evidence="2 3">
    <name type="scientific">Streptomyces pimonensis</name>
    <dbReference type="NCBI Taxonomy" id="2860288"/>
    <lineage>
        <taxon>Bacteria</taxon>
        <taxon>Bacillati</taxon>
        <taxon>Actinomycetota</taxon>
        <taxon>Actinomycetes</taxon>
        <taxon>Kitasatosporales</taxon>
        <taxon>Streptomycetaceae</taxon>
        <taxon>Streptomyces</taxon>
    </lineage>
</organism>